<evidence type="ECO:0000256" key="12">
    <source>
        <dbReference type="RuleBase" id="RU361128"/>
    </source>
</evidence>
<accession>A0A815EJ24</accession>
<evidence type="ECO:0000256" key="4">
    <source>
        <dbReference type="ARBA" id="ARBA00022723"/>
    </source>
</evidence>
<keyword evidence="11" id="KW-0472">Membrane</keyword>
<feature type="region of interest" description="Disordered" evidence="13">
    <location>
        <begin position="1"/>
        <end position="20"/>
    </location>
</feature>
<dbReference type="InterPro" id="IPR000159">
    <property type="entry name" value="RA_dom"/>
</dbReference>
<dbReference type="InterPro" id="IPR046349">
    <property type="entry name" value="C1-like_sf"/>
</dbReference>
<dbReference type="EMBL" id="CAJNOI010000128">
    <property type="protein sequence ID" value="CAF1103121.1"/>
    <property type="molecule type" value="Genomic_DNA"/>
</dbReference>
<dbReference type="AlphaFoldDB" id="A0A815EJ24"/>
<evidence type="ECO:0000256" key="8">
    <source>
        <dbReference type="ARBA" id="ARBA00022777"/>
    </source>
</evidence>
<keyword evidence="7" id="KW-0863">Zinc-finger</keyword>
<dbReference type="InterPro" id="IPR002219">
    <property type="entry name" value="PKC_DAG/PE"/>
</dbReference>
<feature type="domain" description="Phorbol-ester/DAG-type" evidence="14">
    <location>
        <begin position="123"/>
        <end position="173"/>
    </location>
</feature>
<dbReference type="Pfam" id="PF24099">
    <property type="entry name" value="RBD_DGKtheta"/>
    <property type="match status" value="1"/>
</dbReference>
<dbReference type="InterPro" id="IPR001206">
    <property type="entry name" value="Diacylglycerol_kinase_cat_dom"/>
</dbReference>
<dbReference type="PRINTS" id="PR00008">
    <property type="entry name" value="DAGPEDOMAIN"/>
</dbReference>
<dbReference type="PANTHER" id="PTHR11255:SF54">
    <property type="entry name" value="DIACYLGLYCEROL KINASE THETA"/>
    <property type="match status" value="1"/>
</dbReference>
<dbReference type="Gene3D" id="3.10.20.90">
    <property type="entry name" value="Phosphatidylinositol 3-kinase Catalytic Subunit, Chain A, domain 1"/>
    <property type="match status" value="1"/>
</dbReference>
<comment type="caution">
    <text evidence="18">The sequence shown here is derived from an EMBL/GenBank/DDBJ whole genome shotgun (WGS) entry which is preliminary data.</text>
</comment>
<evidence type="ECO:0000256" key="7">
    <source>
        <dbReference type="ARBA" id="ARBA00022771"/>
    </source>
</evidence>
<evidence type="ECO:0000256" key="6">
    <source>
        <dbReference type="ARBA" id="ARBA00022741"/>
    </source>
</evidence>
<dbReference type="GO" id="GO:0016020">
    <property type="term" value="C:membrane"/>
    <property type="evidence" value="ECO:0007669"/>
    <property type="project" value="UniProtKB-SubCell"/>
</dbReference>
<evidence type="ECO:0000256" key="2">
    <source>
        <dbReference type="ARBA" id="ARBA00009280"/>
    </source>
</evidence>
<keyword evidence="20" id="KW-1185">Reference proteome</keyword>
<keyword evidence="4" id="KW-0479">Metal-binding</keyword>
<dbReference type="SMART" id="SM00314">
    <property type="entry name" value="RA"/>
    <property type="match status" value="2"/>
</dbReference>
<dbReference type="GO" id="GO:0004143">
    <property type="term" value="F:ATP-dependent diacylglycerol kinase activity"/>
    <property type="evidence" value="ECO:0007669"/>
    <property type="project" value="UniProtKB-EC"/>
</dbReference>
<dbReference type="PANTHER" id="PTHR11255">
    <property type="entry name" value="DIACYLGLYCEROL KINASE"/>
    <property type="match status" value="1"/>
</dbReference>
<dbReference type="Pfam" id="PF00788">
    <property type="entry name" value="RA"/>
    <property type="match status" value="2"/>
</dbReference>
<evidence type="ECO:0000256" key="13">
    <source>
        <dbReference type="SAM" id="MobiDB-lite"/>
    </source>
</evidence>
<evidence type="ECO:0000256" key="3">
    <source>
        <dbReference type="ARBA" id="ARBA00022679"/>
    </source>
</evidence>
<dbReference type="GO" id="GO:0007200">
    <property type="term" value="P:phospholipase C-activating G protein-coupled receptor signaling pathway"/>
    <property type="evidence" value="ECO:0007669"/>
    <property type="project" value="InterPro"/>
</dbReference>
<evidence type="ECO:0000313" key="18">
    <source>
        <dbReference type="EMBL" id="CAF1312130.1"/>
    </source>
</evidence>
<gene>
    <name evidence="17" type="ORF">BJG266_LOCUS21465</name>
    <name evidence="18" type="ORF">QVE165_LOCUS31850</name>
    <name evidence="19" type="ORF">QVE165_LOCUS31896</name>
</gene>
<dbReference type="InterPro" id="IPR016064">
    <property type="entry name" value="NAD/diacylglycerol_kinase_sf"/>
</dbReference>
<dbReference type="Gene3D" id="3.40.50.10330">
    <property type="entry name" value="Probable inorganic polyphosphate/atp-NAD kinase, domain 1"/>
    <property type="match status" value="1"/>
</dbReference>
<organism evidence="18 20">
    <name type="scientific">Adineta steineri</name>
    <dbReference type="NCBI Taxonomy" id="433720"/>
    <lineage>
        <taxon>Eukaryota</taxon>
        <taxon>Metazoa</taxon>
        <taxon>Spiralia</taxon>
        <taxon>Gnathifera</taxon>
        <taxon>Rotifera</taxon>
        <taxon>Eurotatoria</taxon>
        <taxon>Bdelloidea</taxon>
        <taxon>Adinetida</taxon>
        <taxon>Adinetidae</taxon>
        <taxon>Adineta</taxon>
    </lineage>
</organism>
<dbReference type="SMART" id="SM00109">
    <property type="entry name" value="C1"/>
    <property type="match status" value="3"/>
</dbReference>
<feature type="compositionally biased region" description="Polar residues" evidence="13">
    <location>
        <begin position="413"/>
        <end position="429"/>
    </location>
</feature>
<dbReference type="Pfam" id="PF00609">
    <property type="entry name" value="DAGK_acc"/>
    <property type="match status" value="1"/>
</dbReference>
<dbReference type="InterPro" id="IPR017438">
    <property type="entry name" value="ATP-NAD_kinase_N"/>
</dbReference>
<dbReference type="CDD" id="cd17111">
    <property type="entry name" value="RA1_DAGK-theta"/>
    <property type="match status" value="1"/>
</dbReference>
<dbReference type="Proteomes" id="UP000663832">
    <property type="component" value="Unassembled WGS sequence"/>
</dbReference>
<name>A0A815EJ24_9BILA</name>
<dbReference type="PROSITE" id="PS50200">
    <property type="entry name" value="RA"/>
    <property type="match status" value="2"/>
</dbReference>
<dbReference type="Pfam" id="PF00130">
    <property type="entry name" value="C1_1"/>
    <property type="match status" value="3"/>
</dbReference>
<evidence type="ECO:0000256" key="11">
    <source>
        <dbReference type="ARBA" id="ARBA00023136"/>
    </source>
</evidence>
<keyword evidence="3 12" id="KW-0808">Transferase</keyword>
<feature type="region of interest" description="Disordered" evidence="13">
    <location>
        <begin position="384"/>
        <end position="484"/>
    </location>
</feature>
<feature type="domain" description="DAGKc" evidence="15">
    <location>
        <begin position="771"/>
        <end position="863"/>
    </location>
</feature>
<dbReference type="CDD" id="cd20803">
    <property type="entry name" value="C1_DGKtheta_typeV_rpt1"/>
    <property type="match status" value="1"/>
</dbReference>
<keyword evidence="9" id="KW-0862">Zinc</keyword>
<evidence type="ECO:0000259" key="16">
    <source>
        <dbReference type="PROSITE" id="PS50200"/>
    </source>
</evidence>
<evidence type="ECO:0000259" key="14">
    <source>
        <dbReference type="PROSITE" id="PS50081"/>
    </source>
</evidence>
<feature type="domain" description="Phorbol-ester/DAG-type" evidence="14">
    <location>
        <begin position="254"/>
        <end position="305"/>
    </location>
</feature>
<dbReference type="SUPFAM" id="SSF54236">
    <property type="entry name" value="Ubiquitin-like"/>
    <property type="match status" value="2"/>
</dbReference>
<comment type="similarity">
    <text evidence="2 12">Belongs to the eukaryotic diacylglycerol kinase family.</text>
</comment>
<dbReference type="Proteomes" id="UP000663877">
    <property type="component" value="Unassembled WGS sequence"/>
</dbReference>
<dbReference type="SMART" id="SM00045">
    <property type="entry name" value="DAGKa"/>
    <property type="match status" value="1"/>
</dbReference>
<evidence type="ECO:0000313" key="20">
    <source>
        <dbReference type="Proteomes" id="UP000663832"/>
    </source>
</evidence>
<dbReference type="InterPro" id="IPR056392">
    <property type="entry name" value="DGKtheta_RBD"/>
</dbReference>
<comment type="catalytic activity">
    <reaction evidence="12">
        <text>a 1,2-diacyl-sn-glycerol + ATP = a 1,2-diacyl-sn-glycero-3-phosphate + ADP + H(+)</text>
        <dbReference type="Rhea" id="RHEA:10272"/>
        <dbReference type="ChEBI" id="CHEBI:15378"/>
        <dbReference type="ChEBI" id="CHEBI:17815"/>
        <dbReference type="ChEBI" id="CHEBI:30616"/>
        <dbReference type="ChEBI" id="CHEBI:58608"/>
        <dbReference type="ChEBI" id="CHEBI:456216"/>
        <dbReference type="EC" id="2.7.1.107"/>
    </reaction>
</comment>
<dbReference type="SUPFAM" id="SSF57889">
    <property type="entry name" value="Cysteine-rich domain"/>
    <property type="match status" value="3"/>
</dbReference>
<comment type="subcellular location">
    <subcellularLocation>
        <location evidence="1">Membrane</location>
    </subcellularLocation>
</comment>
<dbReference type="PROSITE" id="PS50081">
    <property type="entry name" value="ZF_DAG_PE_2"/>
    <property type="match status" value="3"/>
</dbReference>
<evidence type="ECO:0000256" key="1">
    <source>
        <dbReference type="ARBA" id="ARBA00004370"/>
    </source>
</evidence>
<keyword evidence="6 12" id="KW-0547">Nucleotide-binding</keyword>
<evidence type="ECO:0000313" key="19">
    <source>
        <dbReference type="EMBL" id="CAF1312997.1"/>
    </source>
</evidence>
<feature type="domain" description="Ras-associating" evidence="16">
    <location>
        <begin position="576"/>
        <end position="676"/>
    </location>
</feature>
<proteinExistence type="inferred from homology"/>
<dbReference type="InterPro" id="IPR000756">
    <property type="entry name" value="Diacylglycerol_kin_accessory"/>
</dbReference>
<dbReference type="EC" id="2.7.1.107" evidence="12"/>
<keyword evidence="5" id="KW-0677">Repeat</keyword>
<protein>
    <recommendedName>
        <fullName evidence="12">Diacylglycerol kinase</fullName>
        <shortName evidence="12">DAG kinase</shortName>
        <ecNumber evidence="12">2.7.1.107</ecNumber>
    </recommendedName>
</protein>
<dbReference type="FunFam" id="3.30.60.20:FF:000002">
    <property type="entry name" value="Diacylglycerol kinase"/>
    <property type="match status" value="1"/>
</dbReference>
<dbReference type="PROSITE" id="PS50146">
    <property type="entry name" value="DAGK"/>
    <property type="match status" value="1"/>
</dbReference>
<dbReference type="GO" id="GO:0005524">
    <property type="term" value="F:ATP binding"/>
    <property type="evidence" value="ECO:0007669"/>
    <property type="project" value="UniProtKB-KW"/>
</dbReference>
<reference evidence="18" key="1">
    <citation type="submission" date="2021-02" db="EMBL/GenBank/DDBJ databases">
        <authorList>
            <person name="Nowell W R."/>
        </authorList>
    </citation>
    <scope>NUCLEOTIDE SEQUENCE</scope>
</reference>
<dbReference type="OrthoDB" id="242257at2759"/>
<evidence type="ECO:0000256" key="9">
    <source>
        <dbReference type="ARBA" id="ARBA00022833"/>
    </source>
</evidence>
<dbReference type="InterPro" id="IPR020454">
    <property type="entry name" value="DAG/PE-bd"/>
</dbReference>
<sequence length="1112" mass="125630">MANTGHNQQQQPQEKQQDHQQKVKYLYFNYNNNNNNNNNNNLIVYLNKTPSSQSVCSATYHQQSMMSSPTSPWYHSSTLAGDNNDDSTVYDGTNLTTMTKQSSSLSLNTDCTYTNQQPYENYGHFFVKKTFHKPTYCHHCVEMLWGLIGQGYYCEVCNFICHDRCRKHVISPCSSIAPILIKNPVCHIWSDISRFKRKFCNICRKRLEDISAVRCEVCEYYAHEDCKDFAVNDCRETATYAPPRDNSTTLVKHHHHWREGNLPTNSKCAICRKTCWSSECLAGMRCEWCGITTHSTCRSRVPEECGFGTLRDIIIPPYAISIPRIADLNKDLILGIGNNMHKPIQTTTTPSNNSAVAGQDTTINTATEPKSPIPFVSQRSFNDVPKSVKRSGSSLVRRIQRQSSVVLPRKKNAASQRPTQRVRSSSTEHPSGGDADPGAIERDYRSRAAEAHSSPNVQMECTSGKKPRDIRSNKGQQDEEEEREIIRVYDGNATYRNSTPRSISVPKQATYTQILEAALRTFHINDDSTKYCITVPTDDGDGDQSIDETMPLKSLKQLSGRKLNIYIRYKERFDMDFDYIRVYPGILKTHDGYKVIKVTSSSTTSEVIAKALADFGIHNANAEKYSLVEVLLISNVNYTDRILEPHEYPLHVLRQQRKESVRSHRVTRFYLQHKDDPHGPSVSLFVGNLPPGPSTEKQYEKILFQDIFQSNKDLKWDNMDVIYYEHGAMVLVYNDSHRATRAFTILQKAYYDQNKLLVLMLPNIQPQVLTSNISPLLVFVNVKSGGQQGAELITNFRHLLNPHQVFDLQNGGPLPGLYVFRNIPHYRILACGGDGTVGWVLSCLDNVGQDALCQSPPVGIVPLASSAATKAEEKKQKIRLHNPPTDATAALPIVLQGSTNEDKTEMFVMNNYFGLGLDADICLDFHMAREENPNKFNSRIQAKGYYLKTGLRKMMKKGGLKDFTRDIVLEVDGKRVELPSLEGIVIMNILSWASGANLWGHEKDDKFNRPTHYDGMLEVVGVTGIVHLGQIQSGIRSGVRLAQGGHVHIRMNNDYPVPVQVDGEPWLQPPCDITIIRSALKATMLRKRKSKIKRRNTEPTVFFPDADDDSKC</sequence>
<keyword evidence="8 12" id="KW-0418">Kinase</keyword>
<keyword evidence="10 12" id="KW-0067">ATP-binding</keyword>
<evidence type="ECO:0000256" key="5">
    <source>
        <dbReference type="ARBA" id="ARBA00022737"/>
    </source>
</evidence>
<dbReference type="Gene3D" id="3.30.60.20">
    <property type="match status" value="3"/>
</dbReference>
<dbReference type="FunFam" id="2.60.200.40:FF:000004">
    <property type="entry name" value="Diacylglycerol kinase"/>
    <property type="match status" value="1"/>
</dbReference>
<dbReference type="PROSITE" id="PS00479">
    <property type="entry name" value="ZF_DAG_PE_1"/>
    <property type="match status" value="2"/>
</dbReference>
<evidence type="ECO:0000256" key="10">
    <source>
        <dbReference type="ARBA" id="ARBA00022840"/>
    </source>
</evidence>
<feature type="compositionally biased region" description="Basic and acidic residues" evidence="13">
    <location>
        <begin position="439"/>
        <end position="450"/>
    </location>
</feature>
<dbReference type="InterPro" id="IPR037607">
    <property type="entry name" value="DGK"/>
</dbReference>
<dbReference type="EMBL" id="CAJNOM010000277">
    <property type="protein sequence ID" value="CAF1312130.1"/>
    <property type="molecule type" value="Genomic_DNA"/>
</dbReference>
<dbReference type="CDD" id="cd20804">
    <property type="entry name" value="C1_DGKtheta_typeV_rpt2"/>
    <property type="match status" value="1"/>
</dbReference>
<dbReference type="SMART" id="SM00046">
    <property type="entry name" value="DAGKc"/>
    <property type="match status" value="1"/>
</dbReference>
<dbReference type="EMBL" id="CAJNOM010000278">
    <property type="protein sequence ID" value="CAF1312997.1"/>
    <property type="molecule type" value="Genomic_DNA"/>
</dbReference>
<feature type="domain" description="Ras-associating" evidence="16">
    <location>
        <begin position="482"/>
        <end position="572"/>
    </location>
</feature>
<dbReference type="GO" id="GO:0008270">
    <property type="term" value="F:zinc ion binding"/>
    <property type="evidence" value="ECO:0007669"/>
    <property type="project" value="UniProtKB-KW"/>
</dbReference>
<dbReference type="InterPro" id="IPR029071">
    <property type="entry name" value="Ubiquitin-like_domsf"/>
</dbReference>
<feature type="domain" description="Phorbol-ester/DAG-type" evidence="14">
    <location>
        <begin position="186"/>
        <end position="234"/>
    </location>
</feature>
<dbReference type="Pfam" id="PF00781">
    <property type="entry name" value="DAGK_cat"/>
    <property type="match status" value="1"/>
</dbReference>
<evidence type="ECO:0000259" key="15">
    <source>
        <dbReference type="PROSITE" id="PS50146"/>
    </source>
</evidence>
<evidence type="ECO:0000313" key="17">
    <source>
        <dbReference type="EMBL" id="CAF1103121.1"/>
    </source>
</evidence>
<dbReference type="SUPFAM" id="SSF111331">
    <property type="entry name" value="NAD kinase/diacylglycerol kinase-like"/>
    <property type="match status" value="1"/>
</dbReference>
<dbReference type="CDD" id="cd20854">
    <property type="entry name" value="C1_DGKtheta_typeV_rpt3"/>
    <property type="match status" value="1"/>
</dbReference>
<dbReference type="Gene3D" id="2.60.200.40">
    <property type="match status" value="1"/>
</dbReference>